<dbReference type="SUPFAM" id="SSF47413">
    <property type="entry name" value="lambda repressor-like DNA-binding domains"/>
    <property type="match status" value="1"/>
</dbReference>
<keyword evidence="3" id="KW-1185">Reference proteome</keyword>
<dbReference type="Proteomes" id="UP000633601">
    <property type="component" value="Unassembled WGS sequence"/>
</dbReference>
<dbReference type="Gene3D" id="1.10.260.40">
    <property type="entry name" value="lambda repressor-like DNA-binding domains"/>
    <property type="match status" value="1"/>
</dbReference>
<feature type="domain" description="HTH cro/C1-type" evidence="1">
    <location>
        <begin position="43"/>
        <end position="73"/>
    </location>
</feature>
<dbReference type="RefSeq" id="WP_191789957.1">
    <property type="nucleotide sequence ID" value="NZ_JACSQE010000004.1"/>
</dbReference>
<dbReference type="Pfam" id="PF13560">
    <property type="entry name" value="HTH_31"/>
    <property type="match status" value="1"/>
</dbReference>
<dbReference type="EMBL" id="JACSQE010000004">
    <property type="protein sequence ID" value="MBD7998260.1"/>
    <property type="molecule type" value="Genomic_DNA"/>
</dbReference>
<evidence type="ECO:0000259" key="1">
    <source>
        <dbReference type="PROSITE" id="PS50943"/>
    </source>
</evidence>
<evidence type="ECO:0000313" key="3">
    <source>
        <dbReference type="Proteomes" id="UP000633601"/>
    </source>
</evidence>
<dbReference type="SMART" id="SM00530">
    <property type="entry name" value="HTH_XRE"/>
    <property type="match status" value="1"/>
</dbReference>
<dbReference type="CDD" id="cd00093">
    <property type="entry name" value="HTH_XRE"/>
    <property type="match status" value="1"/>
</dbReference>
<evidence type="ECO:0000313" key="2">
    <source>
        <dbReference type="EMBL" id="MBD7998260.1"/>
    </source>
</evidence>
<gene>
    <name evidence="2" type="ORF">H9640_06840</name>
</gene>
<comment type="caution">
    <text evidence="2">The sequence shown here is derived from an EMBL/GenBank/DDBJ whole genome shotgun (WGS) entry which is preliminary data.</text>
</comment>
<sequence>MRDDFVRGNDRLTGYLRTPERAQAVAAIRKEMDTEDRAYALNLAAIRKAADLTQKQLGERLGVGQNTVSRTERRSDVLWSTLVDYLSAAGGSDITLAVTINGQRIELDLDASHHTRN</sequence>
<dbReference type="PROSITE" id="PS50943">
    <property type="entry name" value="HTH_CROC1"/>
    <property type="match status" value="1"/>
</dbReference>
<dbReference type="InterPro" id="IPR001387">
    <property type="entry name" value="Cro/C1-type_HTH"/>
</dbReference>
<proteinExistence type="predicted"/>
<name>A0ABR8V0E4_9CELL</name>
<reference evidence="2 3" key="1">
    <citation type="submission" date="2020-08" db="EMBL/GenBank/DDBJ databases">
        <title>A Genomic Blueprint of the Chicken Gut Microbiome.</title>
        <authorList>
            <person name="Gilroy R."/>
            <person name="Ravi A."/>
            <person name="Getino M."/>
            <person name="Pursley I."/>
            <person name="Horton D.L."/>
            <person name="Alikhan N.-F."/>
            <person name="Baker D."/>
            <person name="Gharbi K."/>
            <person name="Hall N."/>
            <person name="Watson M."/>
            <person name="Adriaenssens E.M."/>
            <person name="Foster-Nyarko E."/>
            <person name="Jarju S."/>
            <person name="Secka A."/>
            <person name="Antonio M."/>
            <person name="Oren A."/>
            <person name="Chaudhuri R."/>
            <person name="La Ragione R.M."/>
            <person name="Hildebrand F."/>
            <person name="Pallen M.J."/>
        </authorList>
    </citation>
    <scope>NUCLEOTIDE SEQUENCE [LARGE SCALE GENOMIC DNA]</scope>
    <source>
        <strain evidence="2 3">Sa2CUA8</strain>
    </source>
</reference>
<accession>A0ABR8V0E4</accession>
<dbReference type="InterPro" id="IPR010982">
    <property type="entry name" value="Lambda_DNA-bd_dom_sf"/>
</dbReference>
<organism evidence="2 3">
    <name type="scientific">Oerskovia gallyi</name>
    <dbReference type="NCBI Taxonomy" id="2762226"/>
    <lineage>
        <taxon>Bacteria</taxon>
        <taxon>Bacillati</taxon>
        <taxon>Actinomycetota</taxon>
        <taxon>Actinomycetes</taxon>
        <taxon>Micrococcales</taxon>
        <taxon>Cellulomonadaceae</taxon>
        <taxon>Oerskovia</taxon>
    </lineage>
</organism>
<protein>
    <submittedName>
        <fullName evidence="2">Helix-turn-helix domain-containing protein</fullName>
    </submittedName>
</protein>